<dbReference type="InterPro" id="IPR002885">
    <property type="entry name" value="PPR_rpt"/>
</dbReference>
<dbReference type="NCBIfam" id="TIGR00756">
    <property type="entry name" value="PPR"/>
    <property type="match status" value="1"/>
</dbReference>
<evidence type="ECO:0000256" key="3">
    <source>
        <dbReference type="SAM" id="Phobius"/>
    </source>
</evidence>
<evidence type="ECO:0000313" key="5">
    <source>
        <dbReference type="Proteomes" id="UP001189429"/>
    </source>
</evidence>
<keyword evidence="3" id="KW-1133">Transmembrane helix</keyword>
<dbReference type="InterPro" id="IPR011990">
    <property type="entry name" value="TPR-like_helical_dom_sf"/>
</dbReference>
<dbReference type="Pfam" id="PF13812">
    <property type="entry name" value="PPR_3"/>
    <property type="match status" value="1"/>
</dbReference>
<dbReference type="PROSITE" id="PS51375">
    <property type="entry name" value="PPR"/>
    <property type="match status" value="1"/>
</dbReference>
<proteinExistence type="predicted"/>
<dbReference type="Gene3D" id="1.25.40.10">
    <property type="entry name" value="Tetratricopeptide repeat domain"/>
    <property type="match status" value="1"/>
</dbReference>
<keyword evidence="1" id="KW-0677">Repeat</keyword>
<protein>
    <submittedName>
        <fullName evidence="4">Uncharacterized protein</fullName>
    </submittedName>
</protein>
<feature type="repeat" description="PPR" evidence="2">
    <location>
        <begin position="37"/>
        <end position="71"/>
    </location>
</feature>
<evidence type="ECO:0000313" key="4">
    <source>
        <dbReference type="EMBL" id="CAK0847578.1"/>
    </source>
</evidence>
<keyword evidence="3" id="KW-0472">Membrane</keyword>
<sequence>MLRHVVQPSVVTFNTLITWGLAGALFWELRRAALQPTARTYNASLVACGHAQNWERALCHLAEMRAQGVAPDRETRALVLRTLAAGLEARQALQREAVMQVLYEDFAFAGGLDDGSPAAQAPPAHARRP</sequence>
<evidence type="ECO:0000256" key="2">
    <source>
        <dbReference type="PROSITE-ProRule" id="PRU00708"/>
    </source>
</evidence>
<dbReference type="PANTHER" id="PTHR47447">
    <property type="entry name" value="OS03G0856100 PROTEIN"/>
    <property type="match status" value="1"/>
</dbReference>
<dbReference type="EMBL" id="CAUYUJ010014913">
    <property type="protein sequence ID" value="CAK0847578.1"/>
    <property type="molecule type" value="Genomic_DNA"/>
</dbReference>
<accession>A0ABN9TNE1</accession>
<dbReference type="PANTHER" id="PTHR47447:SF17">
    <property type="entry name" value="OS12G0638900 PROTEIN"/>
    <property type="match status" value="1"/>
</dbReference>
<organism evidence="4 5">
    <name type="scientific">Prorocentrum cordatum</name>
    <dbReference type="NCBI Taxonomy" id="2364126"/>
    <lineage>
        <taxon>Eukaryota</taxon>
        <taxon>Sar</taxon>
        <taxon>Alveolata</taxon>
        <taxon>Dinophyceae</taxon>
        <taxon>Prorocentrales</taxon>
        <taxon>Prorocentraceae</taxon>
        <taxon>Prorocentrum</taxon>
    </lineage>
</organism>
<keyword evidence="3" id="KW-0812">Transmembrane</keyword>
<evidence type="ECO:0000256" key="1">
    <source>
        <dbReference type="ARBA" id="ARBA00022737"/>
    </source>
</evidence>
<feature type="transmembrane region" description="Helical" evidence="3">
    <location>
        <begin position="6"/>
        <end position="27"/>
    </location>
</feature>
<reference evidence="4" key="1">
    <citation type="submission" date="2023-10" db="EMBL/GenBank/DDBJ databases">
        <authorList>
            <person name="Chen Y."/>
            <person name="Shah S."/>
            <person name="Dougan E. K."/>
            <person name="Thang M."/>
            <person name="Chan C."/>
        </authorList>
    </citation>
    <scope>NUCLEOTIDE SEQUENCE [LARGE SCALE GENOMIC DNA]</scope>
</reference>
<dbReference type="Proteomes" id="UP001189429">
    <property type="component" value="Unassembled WGS sequence"/>
</dbReference>
<name>A0ABN9TNE1_9DINO</name>
<comment type="caution">
    <text evidence="4">The sequence shown here is derived from an EMBL/GenBank/DDBJ whole genome shotgun (WGS) entry which is preliminary data.</text>
</comment>
<gene>
    <name evidence="4" type="ORF">PCOR1329_LOCUS40746</name>
</gene>
<keyword evidence="5" id="KW-1185">Reference proteome</keyword>